<dbReference type="PROSITE" id="PS51456">
    <property type="entry name" value="MYOSIN_MOTOR"/>
    <property type="match status" value="1"/>
</dbReference>
<feature type="domain" description="Cytochrome b5 heme-binding" evidence="13">
    <location>
        <begin position="590"/>
        <end position="650"/>
    </location>
</feature>
<proteinExistence type="inferred from homology"/>
<sequence length="1388" mass="156506">ASASLAAPLVQLHLDVHGQLSGLALHANLLALPLRAPGCRSFHVFYYLLAGATPQERQFLVLLPPHEYAYLAQSGAYANPDPAKDDAANADDLRAALKSIGIKGKKLQSIYQILSGILLLGNVKIANGFLQNEAVLEEVASLFEIEPDRFAKFLHNEHVRDALALTIYASLWGWIVNLVNLKLKPVEETQAVVSVLEVPAANGSFWKAYAGERIQNEVFKHVFTNSCGLNKEMIDDGLDIGGDIKISSECIDLLEEIKATLGQGVYSGNPLYKDTAAGFEVTHACGQQKYLRSEFIESPTLLPEIVVQADEGSLFRDLPTPKLRSTMADESIQVVMDIIESARMWNVVCLDRGNSWDAAYVGQQVRSWYLCEWITRKRFADYTCEFPHAEFQDQYAPLLQGNLMESYLSYRGLSRGDVSVGRERVWMNESSWTLLEEELDYIVGDFAASTSNATQSLRRPETLGTDSRSAYLGAAMPTRNASREGLLRNMADYDKTPAMYDDKDVEQGKSGNVVQELRTSFSRRFWVFITWSCTWWIPAFVLTHIGRMKRPDVRMAWREKVTLCILIFLLDAFIIFYIVFFGPLLCPEWDKVWNAKEVGYHQGDNDFWVSVRGQVYDISKFWRLQHSDTNAETTASNMQQFAGLDLTPYFPVPLTVGCPGLVKDSSILLQFNDTIIDSSAVHNSGPLQQPVQASALHDINWYPNTFLPKMKTFQKGDLVVAKNEIESQGLDNNKYWATIDNHLYDLSDYFYTQQMFAGAASYSFLDSSVESLFKNNPGGDITAAWNNPSTMNETARTNNFNCIKNVFSAGRVDFRKSARCQANNYILLGFTILLCSVILSKFLAALQFGSKKRPAMQDKFVICQIPAYTEGEDQLRKSIDSLTSLKYHDQRKLLFIVCDGMITGRGNDRPTPRIVLDILGVDPKIEPPALPFKSVAEGSKQLNYGKVYSGLYEYEGRVIPFLVVVKVGANEKFKPGNRGKRDSQVIVFNFLNRLLHKSPMTPLELEVYHQINNVIGVNPDFYEFLLTVDADTEVTEDSLNQLVAACANDKSIIGICGETSLQNEDNSWWTMIQVYEYYISHHLAKAFESLFGSVTCLPGCFSMYRIKNDRGHPIICSSRIIEEYADNHVDTLHKKNLLSLGEDRFLTTLMMKHFPTMKMKFAPDAYAKTAAPETWGVLLSQRRRWINSTIHNLMELCTLQELCSICCFSMRFVVLIDLFGTLTLPATVVYLGYLIYRVSSGGGSFPLISVIMLAAVYGLQAIIFLLRRQWQHIGWMIIYLLAYPVYSFALPVYSFWKMDDFSWGDTRRTIDEKAGKKLVVQEEGDFDDSMIPMKTWDEYNHELLNEDIRAESVASGQAGTHSRMSSHAESEIGSPSWYGGASLKRYMG</sequence>
<evidence type="ECO:0000256" key="9">
    <source>
        <dbReference type="ARBA" id="ARBA00023180"/>
    </source>
</evidence>
<evidence type="ECO:0000256" key="3">
    <source>
        <dbReference type="ARBA" id="ARBA00022475"/>
    </source>
</evidence>
<feature type="transmembrane region" description="Helical" evidence="12">
    <location>
        <begin position="1245"/>
        <end position="1266"/>
    </location>
</feature>
<evidence type="ECO:0000256" key="4">
    <source>
        <dbReference type="ARBA" id="ARBA00022676"/>
    </source>
</evidence>
<keyword evidence="9" id="KW-0325">Glycoprotein</keyword>
<keyword evidence="6 12" id="KW-0812">Transmembrane</keyword>
<dbReference type="SMART" id="SM00242">
    <property type="entry name" value="MYSc"/>
    <property type="match status" value="1"/>
</dbReference>
<dbReference type="Pfam" id="PF00063">
    <property type="entry name" value="Myosin_head"/>
    <property type="match status" value="1"/>
</dbReference>
<dbReference type="Gene3D" id="3.10.120.10">
    <property type="entry name" value="Cytochrome b5-like heme/steroid binding domain"/>
    <property type="match status" value="1"/>
</dbReference>
<evidence type="ECO:0000256" key="7">
    <source>
        <dbReference type="ARBA" id="ARBA00022989"/>
    </source>
</evidence>
<dbReference type="GO" id="GO:0003779">
    <property type="term" value="F:actin binding"/>
    <property type="evidence" value="ECO:0007669"/>
    <property type="project" value="UniProtKB-KW"/>
</dbReference>
<feature type="non-terminal residue" evidence="15">
    <location>
        <position position="1"/>
    </location>
</feature>
<dbReference type="GO" id="GO:0004100">
    <property type="term" value="F:chitin synthase activity"/>
    <property type="evidence" value="ECO:0007669"/>
    <property type="project" value="UniProtKB-EC"/>
</dbReference>
<evidence type="ECO:0000313" key="15">
    <source>
        <dbReference type="EMBL" id="OLL22345.1"/>
    </source>
</evidence>
<keyword evidence="16" id="KW-1185">Reference proteome</keyword>
<evidence type="ECO:0000256" key="5">
    <source>
        <dbReference type="ARBA" id="ARBA00022679"/>
    </source>
</evidence>
<dbReference type="STRING" id="1198029.A0A1U7LI65"/>
<keyword evidence="3" id="KW-1003">Cell membrane</keyword>
<accession>A0A1U7LI65</accession>
<reference evidence="15 16" key="1">
    <citation type="submission" date="2016-04" db="EMBL/GenBank/DDBJ databases">
        <title>Evolutionary innovation and constraint leading to complex multicellularity in the Ascomycota.</title>
        <authorList>
            <person name="Cisse O."/>
            <person name="Nguyen A."/>
            <person name="Hewitt D.A."/>
            <person name="Jedd G."/>
            <person name="Stajich J.E."/>
        </authorList>
    </citation>
    <scope>NUCLEOTIDE SEQUENCE [LARGE SCALE GENOMIC DNA]</scope>
    <source>
        <strain evidence="15 16">DAH-3</strain>
    </source>
</reference>
<keyword evidence="11" id="KW-0505">Motor protein</keyword>
<keyword evidence="11" id="KW-0009">Actin-binding</keyword>
<dbReference type="GO" id="GO:0031505">
    <property type="term" value="P:fungal-type cell wall organization"/>
    <property type="evidence" value="ECO:0007669"/>
    <property type="project" value="TreeGrafter"/>
</dbReference>
<dbReference type="SUPFAM" id="SSF55856">
    <property type="entry name" value="Cytochrome b5-like heme/steroid binding domain"/>
    <property type="match status" value="1"/>
</dbReference>
<dbReference type="InterPro" id="IPR029044">
    <property type="entry name" value="Nucleotide-diphossugar_trans"/>
</dbReference>
<dbReference type="GO" id="GO:0006031">
    <property type="term" value="P:chitin biosynthetic process"/>
    <property type="evidence" value="ECO:0007669"/>
    <property type="project" value="TreeGrafter"/>
</dbReference>
<dbReference type="Pfam" id="PF03142">
    <property type="entry name" value="Chitin_synth_2"/>
    <property type="match status" value="1"/>
</dbReference>
<feature type="transmembrane region" description="Helical" evidence="12">
    <location>
        <begin position="825"/>
        <end position="846"/>
    </location>
</feature>
<evidence type="ECO:0000313" key="16">
    <source>
        <dbReference type="Proteomes" id="UP000186594"/>
    </source>
</evidence>
<evidence type="ECO:0000256" key="6">
    <source>
        <dbReference type="ARBA" id="ARBA00022692"/>
    </source>
</evidence>
<comment type="caution">
    <text evidence="15">The sequence shown here is derived from an EMBL/GenBank/DDBJ whole genome shotgun (WGS) entry which is preliminary data.</text>
</comment>
<dbReference type="SUPFAM" id="SSF52540">
    <property type="entry name" value="P-loop containing nucleoside triphosphate hydrolases"/>
    <property type="match status" value="1"/>
</dbReference>
<protein>
    <recommendedName>
        <fullName evidence="2">chitin synthase</fullName>
        <ecNumber evidence="2">2.4.1.16</ecNumber>
    </recommendedName>
</protein>
<dbReference type="SUPFAM" id="SSF53448">
    <property type="entry name" value="Nucleotide-diphospho-sugar transferases"/>
    <property type="match status" value="1"/>
</dbReference>
<dbReference type="GO" id="GO:0005524">
    <property type="term" value="F:ATP binding"/>
    <property type="evidence" value="ECO:0007669"/>
    <property type="project" value="InterPro"/>
</dbReference>
<dbReference type="GO" id="GO:0003774">
    <property type="term" value="F:cytoskeletal motor activity"/>
    <property type="evidence" value="ECO:0007669"/>
    <property type="project" value="InterPro"/>
</dbReference>
<dbReference type="Gene3D" id="1.20.120.720">
    <property type="entry name" value="Myosin VI head, motor domain, U50 subdomain"/>
    <property type="match status" value="1"/>
</dbReference>
<dbReference type="PROSITE" id="PS50255">
    <property type="entry name" value="CYTOCHROME_B5_2"/>
    <property type="match status" value="1"/>
</dbReference>
<dbReference type="OrthoDB" id="370884at2759"/>
<comment type="catalytic activity">
    <reaction evidence="10">
        <text>[(1-&gt;4)-N-acetyl-beta-D-glucosaminyl](n) + UDP-N-acetyl-alpha-D-glucosamine = [(1-&gt;4)-N-acetyl-beta-D-glucosaminyl](n+1) + UDP + H(+)</text>
        <dbReference type="Rhea" id="RHEA:16637"/>
        <dbReference type="Rhea" id="RHEA-COMP:9593"/>
        <dbReference type="Rhea" id="RHEA-COMP:9595"/>
        <dbReference type="ChEBI" id="CHEBI:15378"/>
        <dbReference type="ChEBI" id="CHEBI:17029"/>
        <dbReference type="ChEBI" id="CHEBI:57705"/>
        <dbReference type="ChEBI" id="CHEBI:58223"/>
        <dbReference type="EC" id="2.4.1.16"/>
    </reaction>
    <physiologicalReaction direction="left-to-right" evidence="10">
        <dbReference type="Rhea" id="RHEA:16638"/>
    </physiologicalReaction>
</comment>
<keyword evidence="7 12" id="KW-1133">Transmembrane helix</keyword>
<dbReference type="InterPro" id="IPR036400">
    <property type="entry name" value="Cyt_B5-like_heme/steroid_sf"/>
</dbReference>
<dbReference type="OMA" id="REMHTHE"/>
<feature type="transmembrane region" description="Helical" evidence="12">
    <location>
        <begin position="525"/>
        <end position="542"/>
    </location>
</feature>
<dbReference type="InterPro" id="IPR001199">
    <property type="entry name" value="Cyt_B5-like_heme/steroid-bd"/>
</dbReference>
<dbReference type="PANTHER" id="PTHR22914">
    <property type="entry name" value="CHITIN SYNTHASE"/>
    <property type="match status" value="1"/>
</dbReference>
<evidence type="ECO:0000256" key="1">
    <source>
        <dbReference type="ARBA" id="ARBA00004651"/>
    </source>
</evidence>
<dbReference type="GO" id="GO:0005886">
    <property type="term" value="C:plasma membrane"/>
    <property type="evidence" value="ECO:0007669"/>
    <property type="project" value="UniProtKB-SubCell"/>
</dbReference>
<evidence type="ECO:0000259" key="13">
    <source>
        <dbReference type="PROSITE" id="PS50255"/>
    </source>
</evidence>
<feature type="domain" description="Myosin motor" evidence="14">
    <location>
        <begin position="1"/>
        <end position="185"/>
    </location>
</feature>
<dbReference type="InterPro" id="IPR001609">
    <property type="entry name" value="Myosin_head_motor_dom-like"/>
</dbReference>
<dbReference type="Proteomes" id="UP000186594">
    <property type="component" value="Unassembled WGS sequence"/>
</dbReference>
<keyword evidence="4" id="KW-0328">Glycosyltransferase</keyword>
<dbReference type="CDD" id="cd04190">
    <property type="entry name" value="Chitin_synth_C"/>
    <property type="match status" value="1"/>
</dbReference>
<dbReference type="InterPro" id="IPR027417">
    <property type="entry name" value="P-loop_NTPase"/>
</dbReference>
<keyword evidence="5" id="KW-0808">Transferase</keyword>
<dbReference type="GO" id="GO:0030864">
    <property type="term" value="C:cortical actin cytoskeleton"/>
    <property type="evidence" value="ECO:0007669"/>
    <property type="project" value="UniProtKB-ARBA"/>
</dbReference>
<dbReference type="GO" id="GO:0016459">
    <property type="term" value="C:myosin complex"/>
    <property type="evidence" value="ECO:0007669"/>
    <property type="project" value="UniProtKB-KW"/>
</dbReference>
<dbReference type="FunFam" id="3.10.120.10:FF:000014">
    <property type="entry name" value="Chitin synthase 6"/>
    <property type="match status" value="1"/>
</dbReference>
<name>A0A1U7LI65_NEOID</name>
<dbReference type="GO" id="GO:0031097">
    <property type="term" value="C:medial cortex"/>
    <property type="evidence" value="ECO:0007669"/>
    <property type="project" value="UniProtKB-ARBA"/>
</dbReference>
<evidence type="ECO:0000259" key="14">
    <source>
        <dbReference type="PROSITE" id="PS51456"/>
    </source>
</evidence>
<feature type="transmembrane region" description="Helical" evidence="12">
    <location>
        <begin position="1273"/>
        <end position="1296"/>
    </location>
</feature>
<dbReference type="InterPro" id="IPR004835">
    <property type="entry name" value="Chitin_synth"/>
</dbReference>
<keyword evidence="11" id="KW-0518">Myosin</keyword>
<comment type="similarity">
    <text evidence="11">Belongs to the TRAFAC class myosin-kinesin ATPase superfamily. Myosin family.</text>
</comment>
<dbReference type="Gene3D" id="1.10.10.820">
    <property type="match status" value="1"/>
</dbReference>
<dbReference type="PANTHER" id="PTHR22914:SF13">
    <property type="entry name" value="CHITIN SYNTHASE"/>
    <property type="match status" value="1"/>
</dbReference>
<dbReference type="EC" id="2.4.1.16" evidence="2"/>
<feature type="transmembrane region" description="Helical" evidence="12">
    <location>
        <begin position="563"/>
        <end position="585"/>
    </location>
</feature>
<organism evidence="15 16">
    <name type="scientific">Neolecta irregularis (strain DAH-3)</name>
    <dbReference type="NCBI Taxonomy" id="1198029"/>
    <lineage>
        <taxon>Eukaryota</taxon>
        <taxon>Fungi</taxon>
        <taxon>Dikarya</taxon>
        <taxon>Ascomycota</taxon>
        <taxon>Taphrinomycotina</taxon>
        <taxon>Neolectales</taxon>
        <taxon>Neolectaceae</taxon>
        <taxon>Neolecta</taxon>
    </lineage>
</organism>
<evidence type="ECO:0000256" key="2">
    <source>
        <dbReference type="ARBA" id="ARBA00012543"/>
    </source>
</evidence>
<feature type="transmembrane region" description="Helical" evidence="12">
    <location>
        <begin position="1212"/>
        <end position="1233"/>
    </location>
</feature>
<dbReference type="EMBL" id="LXFE01003445">
    <property type="protein sequence ID" value="OLL22345.1"/>
    <property type="molecule type" value="Genomic_DNA"/>
</dbReference>
<comment type="caution">
    <text evidence="11">Lacks conserved residue(s) required for the propagation of feature annotation.</text>
</comment>
<comment type="subcellular location">
    <subcellularLocation>
        <location evidence="1">Cell membrane</location>
        <topology evidence="1">Multi-pass membrane protein</topology>
    </subcellularLocation>
</comment>
<dbReference type="Pfam" id="PF00173">
    <property type="entry name" value="Cyt-b5"/>
    <property type="match status" value="1"/>
</dbReference>
<gene>
    <name evidence="15" type="ORF">NEOLI_003749</name>
</gene>
<dbReference type="GO" id="GO:0030428">
    <property type="term" value="C:cell septum"/>
    <property type="evidence" value="ECO:0007669"/>
    <property type="project" value="TreeGrafter"/>
</dbReference>
<dbReference type="SMART" id="SM01117">
    <property type="entry name" value="Cyt-b5"/>
    <property type="match status" value="2"/>
</dbReference>
<evidence type="ECO:0000256" key="8">
    <source>
        <dbReference type="ARBA" id="ARBA00023136"/>
    </source>
</evidence>
<evidence type="ECO:0000256" key="12">
    <source>
        <dbReference type="SAM" id="Phobius"/>
    </source>
</evidence>
<keyword evidence="8 12" id="KW-0472">Membrane</keyword>
<evidence type="ECO:0000256" key="11">
    <source>
        <dbReference type="PROSITE-ProRule" id="PRU00782"/>
    </source>
</evidence>
<evidence type="ECO:0000256" key="10">
    <source>
        <dbReference type="ARBA" id="ARBA00049510"/>
    </source>
</evidence>